<dbReference type="EMBL" id="VDCS01000001">
    <property type="protein sequence ID" value="TNJ47095.1"/>
    <property type="molecule type" value="Genomic_DNA"/>
</dbReference>
<evidence type="ECO:0000313" key="3">
    <source>
        <dbReference type="EMBL" id="TNJ47095.1"/>
    </source>
</evidence>
<dbReference type="PANTHER" id="PTHR20857:SF15">
    <property type="entry name" value="THIAMINE-PHOSPHATE SYNTHASE"/>
    <property type="match status" value="1"/>
</dbReference>
<reference evidence="3 4" key="1">
    <citation type="submission" date="2019-05" db="EMBL/GenBank/DDBJ databases">
        <title>Tamlana fucoidanivorans sp. nov., isolated from the surface of algae collected from Fujian province in China.</title>
        <authorList>
            <person name="Li J."/>
        </authorList>
    </citation>
    <scope>NUCLEOTIDE SEQUENCE [LARGE SCALE GENOMIC DNA]</scope>
    <source>
        <strain evidence="3 4">CW2-9</strain>
    </source>
</reference>
<gene>
    <name evidence="3" type="ORF">FGF67_00815</name>
</gene>
<protein>
    <submittedName>
        <fullName evidence="3">Thiamine phosphate synthase</fullName>
    </submittedName>
</protein>
<proteinExistence type="predicted"/>
<dbReference type="Proteomes" id="UP000308713">
    <property type="component" value="Unassembled WGS sequence"/>
</dbReference>
<dbReference type="GO" id="GO:0009228">
    <property type="term" value="P:thiamine biosynthetic process"/>
    <property type="evidence" value="ECO:0007669"/>
    <property type="project" value="UniProtKB-KW"/>
</dbReference>
<dbReference type="SUPFAM" id="SSF51391">
    <property type="entry name" value="Thiamin phosphate synthase"/>
    <property type="match status" value="1"/>
</dbReference>
<organism evidence="3 4">
    <name type="scientific">Allotamlana fucoidanivorans</name>
    <dbReference type="NCBI Taxonomy" id="2583814"/>
    <lineage>
        <taxon>Bacteria</taxon>
        <taxon>Pseudomonadati</taxon>
        <taxon>Bacteroidota</taxon>
        <taxon>Flavobacteriia</taxon>
        <taxon>Flavobacteriales</taxon>
        <taxon>Flavobacteriaceae</taxon>
        <taxon>Allotamlana</taxon>
    </lineage>
</organism>
<dbReference type="CDD" id="cd00564">
    <property type="entry name" value="TMP_TenI"/>
    <property type="match status" value="1"/>
</dbReference>
<dbReference type="RefSeq" id="WP_139694557.1">
    <property type="nucleotide sequence ID" value="NZ_CP074074.1"/>
</dbReference>
<dbReference type="PANTHER" id="PTHR20857">
    <property type="entry name" value="THIAMINE-PHOSPHATE PYROPHOSPHORYLASE"/>
    <property type="match status" value="1"/>
</dbReference>
<comment type="caution">
    <text evidence="3">The sequence shown here is derived from an EMBL/GenBank/DDBJ whole genome shotgun (WGS) entry which is preliminary data.</text>
</comment>
<dbReference type="GO" id="GO:0004789">
    <property type="term" value="F:thiamine-phosphate diphosphorylase activity"/>
    <property type="evidence" value="ECO:0007669"/>
    <property type="project" value="TreeGrafter"/>
</dbReference>
<keyword evidence="4" id="KW-1185">Reference proteome</keyword>
<evidence type="ECO:0000313" key="4">
    <source>
        <dbReference type="Proteomes" id="UP000308713"/>
    </source>
</evidence>
<keyword evidence="2" id="KW-0784">Thiamine biosynthesis</keyword>
<evidence type="ECO:0000256" key="1">
    <source>
        <dbReference type="ARBA" id="ARBA00004948"/>
    </source>
</evidence>
<dbReference type="OrthoDB" id="194683at2"/>
<name>A0A5C4SS64_9FLAO</name>
<evidence type="ECO:0000256" key="2">
    <source>
        <dbReference type="ARBA" id="ARBA00022977"/>
    </source>
</evidence>
<comment type="pathway">
    <text evidence="1">Cofactor biosynthesis; thiamine diphosphate biosynthesis.</text>
</comment>
<dbReference type="InterPro" id="IPR013785">
    <property type="entry name" value="Aldolase_TIM"/>
</dbReference>
<accession>A0A5C4SS64</accession>
<dbReference type="AlphaFoldDB" id="A0A5C4SS64"/>
<dbReference type="InterPro" id="IPR036206">
    <property type="entry name" value="ThiamineP_synth_sf"/>
</dbReference>
<dbReference type="GO" id="GO:0005737">
    <property type="term" value="C:cytoplasm"/>
    <property type="evidence" value="ECO:0007669"/>
    <property type="project" value="TreeGrafter"/>
</dbReference>
<sequence length="216" mass="24431">MIVLIAPETDIPNEIEILHQLFQAGLQYYHLRKPKKDGNAYCDYLNQIDSKYHDRIILHQHHKLVANYNLKGIHFQEAQREAFDLNGKTPILKTDFLNDYVQLLHIESAALKGKTISASFHEPEHIENCALTFDYHLLSPVFSSISKTGYQGRGFDVNQIDKNIVGMGGVTTKNLKAFTTLGFKGVGVLGGIWQSGAPISNFKIMQNYFTTVKSYI</sequence>
<dbReference type="Gene3D" id="3.20.20.70">
    <property type="entry name" value="Aldolase class I"/>
    <property type="match status" value="1"/>
</dbReference>
<dbReference type="InterPro" id="IPR022998">
    <property type="entry name" value="ThiamineP_synth_TenI"/>
</dbReference>